<keyword evidence="3" id="KW-1003">Cell membrane</keyword>
<organism evidence="8 9">
    <name type="scientific">Sorghum bicolor</name>
    <name type="common">Sorghum</name>
    <name type="synonym">Sorghum vulgare</name>
    <dbReference type="NCBI Taxonomy" id="4558"/>
    <lineage>
        <taxon>Eukaryota</taxon>
        <taxon>Viridiplantae</taxon>
        <taxon>Streptophyta</taxon>
        <taxon>Embryophyta</taxon>
        <taxon>Tracheophyta</taxon>
        <taxon>Spermatophyta</taxon>
        <taxon>Magnoliopsida</taxon>
        <taxon>Liliopsida</taxon>
        <taxon>Poales</taxon>
        <taxon>Poaceae</taxon>
        <taxon>PACMAD clade</taxon>
        <taxon>Panicoideae</taxon>
        <taxon>Andropogonodae</taxon>
        <taxon>Andropogoneae</taxon>
        <taxon>Sorghinae</taxon>
        <taxon>Sorghum</taxon>
    </lineage>
</organism>
<sequence length="90" mass="9663">MKLGSRRTGGFSKALKEQRSRLYIISRSIRLRALAARQPPVAIARAQVQALQLPSSPSAGGVAAKRPARGLLLHGSLSTGSKLRQCWPTC</sequence>
<dbReference type="AlphaFoldDB" id="A0A1B6Q3X2"/>
<evidence type="ECO:0000313" key="9">
    <source>
        <dbReference type="Proteomes" id="UP000000768"/>
    </source>
</evidence>
<evidence type="ECO:0000256" key="7">
    <source>
        <dbReference type="ARBA" id="ARBA00024340"/>
    </source>
</evidence>
<gene>
    <name evidence="8" type="ORF">SORBI_3003G176300</name>
</gene>
<dbReference type="GO" id="GO:0008285">
    <property type="term" value="P:negative regulation of cell population proliferation"/>
    <property type="evidence" value="ECO:0007669"/>
    <property type="project" value="InterPro"/>
</dbReference>
<dbReference type="Proteomes" id="UP000000768">
    <property type="component" value="Chromosome 3"/>
</dbReference>
<dbReference type="Pfam" id="PF08137">
    <property type="entry name" value="DVL"/>
    <property type="match status" value="1"/>
</dbReference>
<reference evidence="9" key="2">
    <citation type="journal article" date="2018" name="Plant J.">
        <title>The Sorghum bicolor reference genome: improved assembly, gene annotations, a transcriptome atlas, and signatures of genome organization.</title>
        <authorList>
            <person name="McCormick R.F."/>
            <person name="Truong S.K."/>
            <person name="Sreedasyam A."/>
            <person name="Jenkins J."/>
            <person name="Shu S."/>
            <person name="Sims D."/>
            <person name="Kennedy M."/>
            <person name="Amirebrahimi M."/>
            <person name="Weers B.D."/>
            <person name="McKinley B."/>
            <person name="Mattison A."/>
            <person name="Morishige D.T."/>
            <person name="Grimwood J."/>
            <person name="Schmutz J."/>
            <person name="Mullet J.E."/>
        </authorList>
    </citation>
    <scope>NUCLEOTIDE SEQUENCE [LARGE SCALE GENOMIC DNA]</scope>
    <source>
        <strain evidence="9">cv. BTx623</strain>
    </source>
</reference>
<accession>A0A1B6Q3X2</accession>
<evidence type="ECO:0000313" key="8">
    <source>
        <dbReference type="EMBL" id="KXG32626.1"/>
    </source>
</evidence>
<proteinExistence type="inferred from homology"/>
<evidence type="ECO:0000256" key="6">
    <source>
        <dbReference type="ARBA" id="ARBA00023136"/>
    </source>
</evidence>
<comment type="similarity">
    <text evidence="7">Belongs to the DVL/RTFL small polypeptides family.</text>
</comment>
<dbReference type="InParanoid" id="A0A1B6Q3X2"/>
<dbReference type="Gramene" id="KXG32626">
    <property type="protein sequence ID" value="KXG32626"/>
    <property type="gene ID" value="SORBI_3003G176300"/>
</dbReference>
<dbReference type="GO" id="GO:0048367">
    <property type="term" value="P:shoot system development"/>
    <property type="evidence" value="ECO:0007669"/>
    <property type="project" value="UniProtKB-ARBA"/>
</dbReference>
<evidence type="ECO:0000256" key="3">
    <source>
        <dbReference type="ARBA" id="ARBA00022475"/>
    </source>
</evidence>
<dbReference type="EMBL" id="CM000762">
    <property type="protein sequence ID" value="KXG32626.1"/>
    <property type="molecule type" value="Genomic_DNA"/>
</dbReference>
<keyword evidence="4" id="KW-0812">Transmembrane</keyword>
<keyword evidence="9" id="KW-1185">Reference proteome</keyword>
<dbReference type="GO" id="GO:0005886">
    <property type="term" value="C:plasma membrane"/>
    <property type="evidence" value="ECO:0007669"/>
    <property type="project" value="UniProtKB-SubCell"/>
</dbReference>
<evidence type="ECO:0000256" key="2">
    <source>
        <dbReference type="ARBA" id="ARBA00022473"/>
    </source>
</evidence>
<evidence type="ECO:0000256" key="4">
    <source>
        <dbReference type="ARBA" id="ARBA00022692"/>
    </source>
</evidence>
<evidence type="ECO:0000256" key="5">
    <source>
        <dbReference type="ARBA" id="ARBA00022989"/>
    </source>
</evidence>
<keyword evidence="2" id="KW-0217">Developmental protein</keyword>
<keyword evidence="6" id="KW-0472">Membrane</keyword>
<protein>
    <submittedName>
        <fullName evidence="8">Uncharacterized protein</fullName>
    </submittedName>
</protein>
<comment type="subcellular location">
    <subcellularLocation>
        <location evidence="1">Cell membrane</location>
        <topology evidence="1">Single-pass membrane protein</topology>
    </subcellularLocation>
</comment>
<evidence type="ECO:0000256" key="1">
    <source>
        <dbReference type="ARBA" id="ARBA00004162"/>
    </source>
</evidence>
<reference evidence="8 9" key="1">
    <citation type="journal article" date="2009" name="Nature">
        <title>The Sorghum bicolor genome and the diversification of grasses.</title>
        <authorList>
            <person name="Paterson A.H."/>
            <person name="Bowers J.E."/>
            <person name="Bruggmann R."/>
            <person name="Dubchak I."/>
            <person name="Grimwood J."/>
            <person name="Gundlach H."/>
            <person name="Haberer G."/>
            <person name="Hellsten U."/>
            <person name="Mitros T."/>
            <person name="Poliakov A."/>
            <person name="Schmutz J."/>
            <person name="Spannagl M."/>
            <person name="Tang H."/>
            <person name="Wang X."/>
            <person name="Wicker T."/>
            <person name="Bharti A.K."/>
            <person name="Chapman J."/>
            <person name="Feltus F.A."/>
            <person name="Gowik U."/>
            <person name="Grigoriev I.V."/>
            <person name="Lyons E."/>
            <person name="Maher C.A."/>
            <person name="Martis M."/>
            <person name="Narechania A."/>
            <person name="Otillar R.P."/>
            <person name="Penning B.W."/>
            <person name="Salamov A.A."/>
            <person name="Wang Y."/>
            <person name="Zhang L."/>
            <person name="Carpita N.C."/>
            <person name="Freeling M."/>
            <person name="Gingle A.R."/>
            <person name="Hash C.T."/>
            <person name="Keller B."/>
            <person name="Klein P."/>
            <person name="Kresovich S."/>
            <person name="McCann M.C."/>
            <person name="Ming R."/>
            <person name="Peterson D.G."/>
            <person name="Mehboob-ur-Rahman"/>
            <person name="Ware D."/>
            <person name="Westhoff P."/>
            <person name="Mayer K.F."/>
            <person name="Messing J."/>
            <person name="Rokhsar D.S."/>
        </authorList>
    </citation>
    <scope>NUCLEOTIDE SEQUENCE [LARGE SCALE GENOMIC DNA]</scope>
    <source>
        <strain evidence="9">cv. BTx623</strain>
    </source>
</reference>
<name>A0A1B6Q3X2_SORBI</name>
<keyword evidence="5" id="KW-1133">Transmembrane helix</keyword>
<dbReference type="InterPro" id="IPR012552">
    <property type="entry name" value="DVL"/>
</dbReference>